<dbReference type="InterPro" id="IPR046864">
    <property type="entry name" value="VasX_N"/>
</dbReference>
<gene>
    <name evidence="3" type="ORF">DWW08_15845</name>
</gene>
<feature type="transmembrane region" description="Helical" evidence="1">
    <location>
        <begin position="659"/>
        <end position="680"/>
    </location>
</feature>
<feature type="transmembrane region" description="Helical" evidence="1">
    <location>
        <begin position="687"/>
        <end position="707"/>
    </location>
</feature>
<keyword evidence="1" id="KW-0812">Transmembrane</keyword>
<dbReference type="EMBL" id="QRZH01000014">
    <property type="protein sequence ID" value="RGV51127.1"/>
    <property type="molecule type" value="Genomic_DNA"/>
</dbReference>
<organism evidence="3 4">
    <name type="scientific">Bacteroides fragilis</name>
    <dbReference type="NCBI Taxonomy" id="817"/>
    <lineage>
        <taxon>Bacteria</taxon>
        <taxon>Pseudomonadati</taxon>
        <taxon>Bacteroidota</taxon>
        <taxon>Bacteroidia</taxon>
        <taxon>Bacteroidales</taxon>
        <taxon>Bacteroidaceae</taxon>
        <taxon>Bacteroides</taxon>
    </lineage>
</organism>
<dbReference type="RefSeq" id="WP_122143042.1">
    <property type="nucleotide sequence ID" value="NZ_JAFKPL010000012.1"/>
</dbReference>
<sequence length="983" mass="111558">METENNHIIATFTLKASGKGKEAEGNKLHVPDCVRLYLLRHIPYSRETSSYSIAPLKTVQEYDSVKGLPDLKQQGYSYIRNPLREGYVYAYIEKKSGQGIYREYEVSEEGDLINLVWSDAEAPNVSWQNPQREQVRSYIPLKKAADKKIWITFSPIRWSKEYAQSILTDESKRNKRMQVVDCAKCFEGTYAEEDSFSVDEAGKSWQHSLYMGDYTESNYASRQDAFAARQNERRKQAQAQVEKGKNPGDFYISVLDPLGVADILCTDSAYKYKELQTLIEKMRTGDFKDAYNKSELAALIDLGTLVYRMWDTKTSIFYKYSSHLNEDLLKAVLQVSQRKVIRRKINKIRCALYTIVCDNAYQLVIEDYLAKDTRVQLLGKSYLCNHIDGVLTEPKTVDGFMDGPLSKMDTQSPDGPDIDKFIDKVITGTENTGKLLQTEWNLDDIAKTSALAVSAGDAFDTVVSNLGNWIKKIKDAKRQEELVVKLFKFTTGKGTHSVKFPECEIPDYMKRRIDYSHLLTSTIEGRGRAYTIDFSRVTDVNKQPLSARPASWKQLDELHVTVDTALSRWEKSILNAGDAKWKKGIEKFTNSPQFARGMTGLSIICLTIAMQKEKKTGKDVVDIFAYSTQIVYLGMKYVEQTKILENTISKRIITLNIRILGVITGSLFALSAFVDAASLFKTEQTGAASLLILSGLSGLGSTLLPLAGFTGGVIIALVVVSFVSAVLAEWISRTELQLLLENCAYGKDLKIKANSGVQLLQLSIEKSKKVASIRQQYLFRQQWALNQLITFGQGIMSARLRLYYEYKKPRAGGNQVVFESSSLDYITVIFHLLNMPLIQGKADIDIIHINQQGIRMNLRYYLEDYEDNVEVNAEKGLVVARFNIKKEYKANYKKYFTGGNIKVMVRTTHTSIDGKSVHTPKNMYGEEKCASFYFSYKNTFDFTQVRQQVGLVIQHANTDPPIEGNRLFDERKSIKAELEKWEE</sequence>
<dbReference type="CDD" id="cd20707">
    <property type="entry name" value="MIX_III"/>
    <property type="match status" value="1"/>
</dbReference>
<keyword evidence="1" id="KW-0472">Membrane</keyword>
<evidence type="ECO:0000256" key="1">
    <source>
        <dbReference type="SAM" id="Phobius"/>
    </source>
</evidence>
<feature type="transmembrane region" description="Helical" evidence="1">
    <location>
        <begin position="713"/>
        <end position="731"/>
    </location>
</feature>
<keyword evidence="1" id="KW-1133">Transmembrane helix</keyword>
<dbReference type="Pfam" id="PF20249">
    <property type="entry name" value="VasX_N"/>
    <property type="match status" value="1"/>
</dbReference>
<evidence type="ECO:0000259" key="2">
    <source>
        <dbReference type="Pfam" id="PF20249"/>
    </source>
</evidence>
<name>A0A412Y1C9_BACFG</name>
<proteinExistence type="predicted"/>
<feature type="domain" description="Toxin VasX N-terminal region" evidence="2">
    <location>
        <begin position="59"/>
        <end position="184"/>
    </location>
</feature>
<dbReference type="Proteomes" id="UP000286270">
    <property type="component" value="Unassembled WGS sequence"/>
</dbReference>
<evidence type="ECO:0000313" key="3">
    <source>
        <dbReference type="EMBL" id="RGV51127.1"/>
    </source>
</evidence>
<dbReference type="AlphaFoldDB" id="A0A412Y1C9"/>
<reference evidence="3 4" key="1">
    <citation type="submission" date="2018-08" db="EMBL/GenBank/DDBJ databases">
        <title>A genome reference for cultivated species of the human gut microbiota.</title>
        <authorList>
            <person name="Zou Y."/>
            <person name="Xue W."/>
            <person name="Luo G."/>
        </authorList>
    </citation>
    <scope>NUCLEOTIDE SEQUENCE [LARGE SCALE GENOMIC DNA]</scope>
    <source>
        <strain evidence="3 4">AF14-26</strain>
    </source>
</reference>
<evidence type="ECO:0000313" key="4">
    <source>
        <dbReference type="Proteomes" id="UP000286270"/>
    </source>
</evidence>
<accession>A0A412Y1C9</accession>
<comment type="caution">
    <text evidence="3">The sequence shown here is derived from an EMBL/GenBank/DDBJ whole genome shotgun (WGS) entry which is preliminary data.</text>
</comment>
<protein>
    <recommendedName>
        <fullName evidence="2">Toxin VasX N-terminal region domain-containing protein</fullName>
    </recommendedName>
</protein>